<dbReference type="Proteomes" id="UP000602510">
    <property type="component" value="Unassembled WGS sequence"/>
</dbReference>
<dbReference type="InterPro" id="IPR036188">
    <property type="entry name" value="FAD/NAD-bd_sf"/>
</dbReference>
<keyword evidence="3" id="KW-0274">FAD</keyword>
<feature type="domain" description="FAD/NAD(P)-binding" evidence="5">
    <location>
        <begin position="1"/>
        <end position="105"/>
    </location>
</feature>
<keyword evidence="2" id="KW-0285">Flavoprotein</keyword>
<protein>
    <submittedName>
        <fullName evidence="6">Pyridine nucleotide-disulfide oxidoreductase</fullName>
    </submittedName>
</protein>
<organism evidence="6 7">
    <name type="scientific">Phytophthora infestans</name>
    <name type="common">Potato late blight agent</name>
    <name type="synonym">Botrytis infestans</name>
    <dbReference type="NCBI Taxonomy" id="4787"/>
    <lineage>
        <taxon>Eukaryota</taxon>
        <taxon>Sar</taxon>
        <taxon>Stramenopiles</taxon>
        <taxon>Oomycota</taxon>
        <taxon>Peronosporomycetes</taxon>
        <taxon>Peronosporales</taxon>
        <taxon>Peronosporaceae</taxon>
        <taxon>Phytophthora</taxon>
    </lineage>
</organism>
<dbReference type="GO" id="GO:0050660">
    <property type="term" value="F:flavin adenine dinucleotide binding"/>
    <property type="evidence" value="ECO:0007669"/>
    <property type="project" value="TreeGrafter"/>
</dbReference>
<keyword evidence="7" id="KW-1185">Reference proteome</keyword>
<evidence type="ECO:0000313" key="6">
    <source>
        <dbReference type="EMBL" id="KAF4047008.1"/>
    </source>
</evidence>
<accession>A0A833T4S8</accession>
<name>A0A833T4S8_PHYIN</name>
<reference evidence="6" key="1">
    <citation type="submission" date="2020-04" db="EMBL/GenBank/DDBJ databases">
        <title>Hybrid Assembly of Korean Phytophthora infestans isolates.</title>
        <authorList>
            <person name="Prokchorchik M."/>
            <person name="Lee Y."/>
            <person name="Seo J."/>
            <person name="Cho J.-H."/>
            <person name="Park Y.-E."/>
            <person name="Jang D.-C."/>
            <person name="Im J.-S."/>
            <person name="Choi J.-G."/>
            <person name="Park H.-J."/>
            <person name="Lee G.-B."/>
            <person name="Lee Y.-G."/>
            <person name="Hong S.-Y."/>
            <person name="Cho K."/>
            <person name="Sohn K.H."/>
        </authorList>
    </citation>
    <scope>NUCLEOTIDE SEQUENCE</scope>
    <source>
        <strain evidence="6">KR_1_A1</strain>
    </source>
</reference>
<comment type="similarity">
    <text evidence="1">Belongs to the FAD-dependent oxidoreductase family.</text>
</comment>
<comment type="caution">
    <text evidence="6">The sequence shown here is derived from an EMBL/GenBank/DDBJ whole genome shotgun (WGS) entry which is preliminary data.</text>
</comment>
<dbReference type="GO" id="GO:0004174">
    <property type="term" value="F:electron-transferring-flavoprotein dehydrogenase activity"/>
    <property type="evidence" value="ECO:0007669"/>
    <property type="project" value="TreeGrafter"/>
</dbReference>
<dbReference type="EMBL" id="WSZM01000008">
    <property type="protein sequence ID" value="KAF4047008.1"/>
    <property type="molecule type" value="Genomic_DNA"/>
</dbReference>
<keyword evidence="4" id="KW-0560">Oxidoreductase</keyword>
<dbReference type="InterPro" id="IPR023753">
    <property type="entry name" value="FAD/NAD-binding_dom"/>
</dbReference>
<dbReference type="GO" id="GO:0005737">
    <property type="term" value="C:cytoplasm"/>
    <property type="evidence" value="ECO:0007669"/>
    <property type="project" value="TreeGrafter"/>
</dbReference>
<proteinExistence type="inferred from homology"/>
<evidence type="ECO:0000313" key="7">
    <source>
        <dbReference type="Proteomes" id="UP000602510"/>
    </source>
</evidence>
<sequence length="187" mass="20388">MEKLGVKVIVGERLTDRLTGNCFETRTLRTDKGTEITSDIQLLCGGFSPVSTLVQEMNLSLVTDRGFVKVNDKLQLEDTKYAHVFALGDMCNHPTPKMAIWAGEQASFLAGELTAVIREKQTGFINPFAGVAVEAMILPLGPSGGVSQLPMFGGIVLRDWFTRLIKSRDYLAGRIWASIGASVPINN</sequence>
<dbReference type="PANTHER" id="PTHR43735">
    <property type="entry name" value="APOPTOSIS-INDUCING FACTOR 1"/>
    <property type="match status" value="1"/>
</dbReference>
<gene>
    <name evidence="6" type="ORF">GN244_ATG00533</name>
</gene>
<dbReference type="Pfam" id="PF07992">
    <property type="entry name" value="Pyr_redox_2"/>
    <property type="match status" value="1"/>
</dbReference>
<dbReference type="AlphaFoldDB" id="A0A833T4S8"/>
<evidence type="ECO:0000256" key="1">
    <source>
        <dbReference type="ARBA" id="ARBA00006442"/>
    </source>
</evidence>
<evidence type="ECO:0000256" key="2">
    <source>
        <dbReference type="ARBA" id="ARBA00022630"/>
    </source>
</evidence>
<dbReference type="SUPFAM" id="SSF51905">
    <property type="entry name" value="FAD/NAD(P)-binding domain"/>
    <property type="match status" value="1"/>
</dbReference>
<evidence type="ECO:0000256" key="4">
    <source>
        <dbReference type="ARBA" id="ARBA00023002"/>
    </source>
</evidence>
<evidence type="ECO:0000256" key="3">
    <source>
        <dbReference type="ARBA" id="ARBA00022827"/>
    </source>
</evidence>
<evidence type="ECO:0000259" key="5">
    <source>
        <dbReference type="Pfam" id="PF07992"/>
    </source>
</evidence>
<dbReference type="PANTHER" id="PTHR43735:SF3">
    <property type="entry name" value="FERROPTOSIS SUPPRESSOR PROTEIN 1"/>
    <property type="match status" value="1"/>
</dbReference>
<dbReference type="Gene3D" id="3.50.50.100">
    <property type="match status" value="1"/>
</dbReference>